<keyword evidence="3" id="KW-1185">Reference proteome</keyword>
<evidence type="ECO:0000256" key="1">
    <source>
        <dbReference type="SAM" id="SignalP"/>
    </source>
</evidence>
<feature type="chain" id="PRO_5043834101" evidence="1">
    <location>
        <begin position="19"/>
        <end position="142"/>
    </location>
</feature>
<organism evidence="2 3">
    <name type="scientific">Acrasis kona</name>
    <dbReference type="NCBI Taxonomy" id="1008807"/>
    <lineage>
        <taxon>Eukaryota</taxon>
        <taxon>Discoba</taxon>
        <taxon>Heterolobosea</taxon>
        <taxon>Tetramitia</taxon>
        <taxon>Eutetramitia</taxon>
        <taxon>Acrasidae</taxon>
        <taxon>Acrasis</taxon>
    </lineage>
</organism>
<gene>
    <name evidence="2" type="ORF">AKO1_013659</name>
</gene>
<keyword evidence="1" id="KW-0732">Signal</keyword>
<proteinExistence type="predicted"/>
<reference evidence="2 3" key="1">
    <citation type="submission" date="2024-03" db="EMBL/GenBank/DDBJ databases">
        <title>The Acrasis kona genome and developmental transcriptomes reveal deep origins of eukaryotic multicellular pathways.</title>
        <authorList>
            <person name="Sheikh S."/>
            <person name="Fu C.-J."/>
            <person name="Brown M.W."/>
            <person name="Baldauf S.L."/>
        </authorList>
    </citation>
    <scope>NUCLEOTIDE SEQUENCE [LARGE SCALE GENOMIC DNA]</scope>
    <source>
        <strain evidence="2 3">ATCC MYA-3509</strain>
    </source>
</reference>
<dbReference type="Proteomes" id="UP001431209">
    <property type="component" value="Unassembled WGS sequence"/>
</dbReference>
<evidence type="ECO:0000313" key="3">
    <source>
        <dbReference type="Proteomes" id="UP001431209"/>
    </source>
</evidence>
<dbReference type="AlphaFoldDB" id="A0AAW2YVJ4"/>
<evidence type="ECO:0000313" key="2">
    <source>
        <dbReference type="EMBL" id="KAL0481003.1"/>
    </source>
</evidence>
<accession>A0AAW2YVJ4</accession>
<protein>
    <submittedName>
        <fullName evidence="2">Mitochondrial carrier</fullName>
    </submittedName>
</protein>
<dbReference type="EMBL" id="JAOPGA020000710">
    <property type="protein sequence ID" value="KAL0481003.1"/>
    <property type="molecule type" value="Genomic_DNA"/>
</dbReference>
<sequence>MRLLIACILIALVVCSNCYVWDRPYTKPAQKFKSKASSDHSWTQFYKPKWMKDILDKLSTAWRGRFKSKQTGNEARTLESKVSPKWQHIPVAGGIGGATVDPKVLELTSVWPWFPNFSFFNTFKPTYRGKNSLSNRASQKKQ</sequence>
<name>A0AAW2YVJ4_9EUKA</name>
<feature type="signal peptide" evidence="1">
    <location>
        <begin position="1"/>
        <end position="18"/>
    </location>
</feature>
<comment type="caution">
    <text evidence="2">The sequence shown here is derived from an EMBL/GenBank/DDBJ whole genome shotgun (WGS) entry which is preliminary data.</text>
</comment>